<dbReference type="GO" id="GO:0007186">
    <property type="term" value="P:G protein-coupled receptor signaling pathway"/>
    <property type="evidence" value="ECO:0007669"/>
    <property type="project" value="InterPro"/>
</dbReference>
<dbReference type="Pfam" id="PF10192">
    <property type="entry name" value="GPR180-TMEM145_TM"/>
    <property type="match status" value="1"/>
</dbReference>
<dbReference type="KEGG" id="tng:GSTEN00027106G001"/>
<dbReference type="OrthoDB" id="45670at2759"/>
<proteinExistence type="predicted"/>
<dbReference type="AlphaFoldDB" id="Q4RY78"/>
<feature type="domain" description="GPR180/TMEM145 transmembrane" evidence="3">
    <location>
        <begin position="85"/>
        <end position="140"/>
    </location>
</feature>
<keyword evidence="2" id="KW-1133">Transmembrane helix</keyword>
<keyword evidence="2" id="KW-0472">Membrane</keyword>
<sequence>MQLRRLVHCWEPGSPPGPSTSPESNTWSAPLFACHQNRPAVGSAVIPSHSDLTYTVSLFNADSAGNPLEHFSAEEAGLQTFYFLLLLAYFIACCIYVQPLYQALRKGGPMHTVLKVLTMALALQGCSALCNYIHLASLGYGIPGVHAVYDTEPVHGLDSEPQQEVPEQTSAVGADPGLHRSRCQRSRHSGCDHRCDPLPINLHGDPLPALPLSFSLLGGLRALLRFFATHHVQKQPEGALLRPARFTSSPLGGHVGGGETSKAGRSAETQHVLFPGRKRRARIESIMHDRR</sequence>
<reference evidence="4" key="1">
    <citation type="journal article" date="2004" name="Nature">
        <title>Genome duplication in the teleost fish Tetraodon nigroviridis reveals the early vertebrate proto-karyotype.</title>
        <authorList>
            <person name="Jaillon O."/>
            <person name="Aury J.-M."/>
            <person name="Brunet F."/>
            <person name="Petit J.-L."/>
            <person name="Stange-Thomann N."/>
            <person name="Mauceli E."/>
            <person name="Bouneau L."/>
            <person name="Fischer C."/>
            <person name="Ozouf-Costaz C."/>
            <person name="Bernot A."/>
            <person name="Nicaud S."/>
            <person name="Jaffe D."/>
            <person name="Fisher S."/>
            <person name="Lutfalla G."/>
            <person name="Dossat C."/>
            <person name="Segurens B."/>
            <person name="Dasilva C."/>
            <person name="Salanoubat M."/>
            <person name="Levy M."/>
            <person name="Boudet N."/>
            <person name="Castellano S."/>
            <person name="Anthouard V."/>
            <person name="Jubin C."/>
            <person name="Castelli V."/>
            <person name="Katinka M."/>
            <person name="Vacherie B."/>
            <person name="Biemont C."/>
            <person name="Skalli Z."/>
            <person name="Cattolico L."/>
            <person name="Poulain J."/>
            <person name="De Berardinis V."/>
            <person name="Cruaud C."/>
            <person name="Duprat S."/>
            <person name="Brottier P."/>
            <person name="Coutanceau J.-P."/>
            <person name="Gouzy J."/>
            <person name="Parra G."/>
            <person name="Lardier G."/>
            <person name="Chapple C."/>
            <person name="McKernan K.J."/>
            <person name="McEwan P."/>
            <person name="Bosak S."/>
            <person name="Kellis M."/>
            <person name="Volff J.-N."/>
            <person name="Guigo R."/>
            <person name="Zody M.C."/>
            <person name="Mesirov J."/>
            <person name="Lindblad-Toh K."/>
            <person name="Birren B."/>
            <person name="Nusbaum C."/>
            <person name="Kahn D."/>
            <person name="Robinson-Rechavi M."/>
            <person name="Laudet V."/>
            <person name="Schachter V."/>
            <person name="Quetier F."/>
            <person name="Saurin W."/>
            <person name="Scarpelli C."/>
            <person name="Wincker P."/>
            <person name="Lander E.S."/>
            <person name="Weissenbach J."/>
            <person name="Roest Crollius H."/>
        </authorList>
    </citation>
    <scope>NUCLEOTIDE SEQUENCE [LARGE SCALE GENOMIC DNA]</scope>
</reference>
<evidence type="ECO:0000256" key="1">
    <source>
        <dbReference type="SAM" id="MobiDB-lite"/>
    </source>
</evidence>
<evidence type="ECO:0000259" key="3">
    <source>
        <dbReference type="Pfam" id="PF10192"/>
    </source>
</evidence>
<evidence type="ECO:0000256" key="2">
    <source>
        <dbReference type="SAM" id="Phobius"/>
    </source>
</evidence>
<feature type="compositionally biased region" description="Basic residues" evidence="1">
    <location>
        <begin position="179"/>
        <end position="188"/>
    </location>
</feature>
<feature type="compositionally biased region" description="Polar residues" evidence="1">
    <location>
        <begin position="160"/>
        <end position="171"/>
    </location>
</feature>
<dbReference type="EMBL" id="CAAE01014978">
    <property type="protein sequence ID" value="CAG06654.1"/>
    <property type="molecule type" value="Genomic_DNA"/>
</dbReference>
<accession>Q4RY78</accession>
<feature type="region of interest" description="Disordered" evidence="1">
    <location>
        <begin position="156"/>
        <end position="189"/>
    </location>
</feature>
<name>Q4RY78_TETNG</name>
<dbReference type="PANTHER" id="PTHR23252">
    <property type="entry name" value="INTIMAL THICKNESS RECEPTOR-RELATED"/>
    <property type="match status" value="1"/>
</dbReference>
<dbReference type="GO" id="GO:0019236">
    <property type="term" value="P:response to pheromone"/>
    <property type="evidence" value="ECO:0007669"/>
    <property type="project" value="InterPro"/>
</dbReference>
<dbReference type="InterPro" id="IPR019336">
    <property type="entry name" value="GPR180/TMEM145_TM"/>
</dbReference>
<organism evidence="4">
    <name type="scientific">Tetraodon nigroviridis</name>
    <name type="common">Spotted green pufferfish</name>
    <name type="synonym">Chelonodon nigroviridis</name>
    <dbReference type="NCBI Taxonomy" id="99883"/>
    <lineage>
        <taxon>Eukaryota</taxon>
        <taxon>Metazoa</taxon>
        <taxon>Chordata</taxon>
        <taxon>Craniata</taxon>
        <taxon>Vertebrata</taxon>
        <taxon>Euteleostomi</taxon>
        <taxon>Actinopterygii</taxon>
        <taxon>Neopterygii</taxon>
        <taxon>Teleostei</taxon>
        <taxon>Neoteleostei</taxon>
        <taxon>Acanthomorphata</taxon>
        <taxon>Eupercaria</taxon>
        <taxon>Tetraodontiformes</taxon>
        <taxon>Tetradontoidea</taxon>
        <taxon>Tetraodontidae</taxon>
        <taxon>Tetraodon</taxon>
    </lineage>
</organism>
<protein>
    <submittedName>
        <fullName evidence="4">(spotted green pufferfish) hypothetical protein</fullName>
    </submittedName>
</protein>
<reference evidence="4" key="2">
    <citation type="submission" date="2004-02" db="EMBL/GenBank/DDBJ databases">
        <authorList>
            <consortium name="Genoscope"/>
            <consortium name="Whitehead Institute Centre for Genome Research"/>
        </authorList>
    </citation>
    <scope>NUCLEOTIDE SEQUENCE</scope>
</reference>
<dbReference type="InterPro" id="IPR047831">
    <property type="entry name" value="GPR180/TMEM145"/>
</dbReference>
<keyword evidence="2" id="KW-0812">Transmembrane</keyword>
<evidence type="ECO:0000313" key="4">
    <source>
        <dbReference type="EMBL" id="CAG06654.1"/>
    </source>
</evidence>
<comment type="caution">
    <text evidence="4">The sequence shown here is derived from an EMBL/GenBank/DDBJ whole genome shotgun (WGS) entry which is preliminary data.</text>
</comment>
<gene>
    <name evidence="4" type="ORF">GSTENG00027106001</name>
</gene>
<dbReference type="PANTHER" id="PTHR23252:SF29">
    <property type="entry name" value="INTEGRAL MEMBRANE PROTEIN GPR180"/>
    <property type="match status" value="1"/>
</dbReference>
<feature type="transmembrane region" description="Helical" evidence="2">
    <location>
        <begin position="81"/>
        <end position="101"/>
    </location>
</feature>